<evidence type="ECO:0000256" key="1">
    <source>
        <dbReference type="SAM" id="Phobius"/>
    </source>
</evidence>
<evidence type="ECO:0000313" key="2">
    <source>
        <dbReference type="Proteomes" id="UP000050790"/>
    </source>
</evidence>
<reference evidence="3" key="1">
    <citation type="submission" date="2023-11" db="UniProtKB">
        <authorList>
            <consortium name="WormBaseParasite"/>
        </authorList>
    </citation>
    <scope>IDENTIFICATION</scope>
</reference>
<dbReference type="Proteomes" id="UP000050790">
    <property type="component" value="Unassembled WGS sequence"/>
</dbReference>
<dbReference type="WBParaSite" id="SMRG1_7390.1">
    <property type="protein sequence ID" value="SMRG1_7390.1"/>
    <property type="gene ID" value="SMRG1_7390"/>
</dbReference>
<keyword evidence="1" id="KW-0812">Transmembrane</keyword>
<evidence type="ECO:0000313" key="3">
    <source>
        <dbReference type="WBParaSite" id="SMRG1_7390.1"/>
    </source>
</evidence>
<sequence>MLAVASLSDFSASVGMLSGPTSFPLFICLMSILIPLIVVGLLSLGIYLYAVLIHGKFTGTGLFKSSSKCSTHLLLVSVVGLHSLSLTGFSGLQYFPASFFVAS</sequence>
<dbReference type="AlphaFoldDB" id="A0AA85AA95"/>
<protein>
    <submittedName>
        <fullName evidence="3">Uncharacterized protein</fullName>
    </submittedName>
</protein>
<organism evidence="2 3">
    <name type="scientific">Schistosoma margrebowiei</name>
    <dbReference type="NCBI Taxonomy" id="48269"/>
    <lineage>
        <taxon>Eukaryota</taxon>
        <taxon>Metazoa</taxon>
        <taxon>Spiralia</taxon>
        <taxon>Lophotrochozoa</taxon>
        <taxon>Platyhelminthes</taxon>
        <taxon>Trematoda</taxon>
        <taxon>Digenea</taxon>
        <taxon>Strigeidida</taxon>
        <taxon>Schistosomatoidea</taxon>
        <taxon>Schistosomatidae</taxon>
        <taxon>Schistosoma</taxon>
    </lineage>
</organism>
<keyword evidence="1" id="KW-0472">Membrane</keyword>
<name>A0AA85AA95_9TREM</name>
<feature type="transmembrane region" description="Helical" evidence="1">
    <location>
        <begin position="23"/>
        <end position="52"/>
    </location>
</feature>
<accession>A0AA85AA95</accession>
<feature type="transmembrane region" description="Helical" evidence="1">
    <location>
        <begin position="73"/>
        <end position="95"/>
    </location>
</feature>
<keyword evidence="1" id="KW-1133">Transmembrane helix</keyword>
<proteinExistence type="predicted"/>